<dbReference type="GeneID" id="20211596"/>
<reference evidence="11" key="3">
    <citation type="submission" date="2015-06" db="UniProtKB">
        <authorList>
            <consortium name="EnsemblMetazoa"/>
        </authorList>
    </citation>
    <scope>IDENTIFICATION</scope>
</reference>
<keyword evidence="3" id="KW-0547">Nucleotide-binding</keyword>
<keyword evidence="5" id="KW-0067">ATP-binding</keyword>
<evidence type="ECO:0000256" key="6">
    <source>
        <dbReference type="ARBA" id="ARBA00026121"/>
    </source>
</evidence>
<evidence type="ECO:0000256" key="1">
    <source>
        <dbReference type="ARBA" id="ARBA00006432"/>
    </source>
</evidence>
<accession>T1FRZ9</accession>
<evidence type="ECO:0000259" key="9">
    <source>
        <dbReference type="Pfam" id="PF00501"/>
    </source>
</evidence>
<keyword evidence="8" id="KW-0812">Transmembrane</keyword>
<dbReference type="PANTHER" id="PTHR43272:SF83">
    <property type="entry name" value="ACYL-COA SYNTHETASE LONG-CHAIN, ISOFORM J"/>
    <property type="match status" value="1"/>
</dbReference>
<keyword evidence="8" id="KW-0472">Membrane</keyword>
<dbReference type="KEGG" id="hro:HELRODRAFT_190440"/>
<keyword evidence="8" id="KW-1133">Transmembrane helix</keyword>
<dbReference type="FunCoup" id="T1FRZ9">
    <property type="interactions" value="1195"/>
</dbReference>
<keyword evidence="4" id="KW-0276">Fatty acid metabolism</keyword>
<gene>
    <name evidence="11" type="primary">20211596</name>
    <name evidence="10" type="ORF">HELRODRAFT_190440</name>
</gene>
<evidence type="ECO:0000256" key="4">
    <source>
        <dbReference type="ARBA" id="ARBA00022832"/>
    </source>
</evidence>
<dbReference type="GO" id="GO:0005783">
    <property type="term" value="C:endoplasmic reticulum"/>
    <property type="evidence" value="ECO:0000318"/>
    <property type="project" value="GO_Central"/>
</dbReference>
<dbReference type="Proteomes" id="UP000015101">
    <property type="component" value="Unassembled WGS sequence"/>
</dbReference>
<name>T1FRZ9_HELRO</name>
<dbReference type="OMA" id="WEWLASI"/>
<protein>
    <recommendedName>
        <fullName evidence="6">long-chain-fatty-acid--CoA ligase</fullName>
        <ecNumber evidence="6">6.2.1.3</ecNumber>
    </recommendedName>
</protein>
<dbReference type="Pfam" id="PF00501">
    <property type="entry name" value="AMP-binding"/>
    <property type="match status" value="1"/>
</dbReference>
<evidence type="ECO:0000256" key="5">
    <source>
        <dbReference type="ARBA" id="ARBA00022840"/>
    </source>
</evidence>
<dbReference type="AlphaFoldDB" id="T1FRZ9"/>
<dbReference type="CTD" id="20211596"/>
<keyword evidence="2" id="KW-0436">Ligase</keyword>
<dbReference type="PROSITE" id="PS00455">
    <property type="entry name" value="AMP_BINDING"/>
    <property type="match status" value="1"/>
</dbReference>
<dbReference type="GO" id="GO:0005524">
    <property type="term" value="F:ATP binding"/>
    <property type="evidence" value="ECO:0007669"/>
    <property type="project" value="UniProtKB-KW"/>
</dbReference>
<evidence type="ECO:0000256" key="7">
    <source>
        <dbReference type="ARBA" id="ARBA00036813"/>
    </source>
</evidence>
<dbReference type="InterPro" id="IPR042099">
    <property type="entry name" value="ANL_N_sf"/>
</dbReference>
<dbReference type="GO" id="GO:0005886">
    <property type="term" value="C:plasma membrane"/>
    <property type="evidence" value="ECO:0000318"/>
    <property type="project" value="GO_Central"/>
</dbReference>
<dbReference type="GO" id="GO:0030182">
    <property type="term" value="P:neuron differentiation"/>
    <property type="evidence" value="ECO:0000318"/>
    <property type="project" value="GO_Central"/>
</dbReference>
<keyword evidence="4" id="KW-0443">Lipid metabolism</keyword>
<dbReference type="EnsemblMetazoa" id="HelroT190440">
    <property type="protein sequence ID" value="HelroP190440"/>
    <property type="gene ID" value="HelroG190440"/>
</dbReference>
<dbReference type="PANTHER" id="PTHR43272">
    <property type="entry name" value="LONG-CHAIN-FATTY-ACID--COA LIGASE"/>
    <property type="match status" value="1"/>
</dbReference>
<dbReference type="EMBL" id="KB095959">
    <property type="protein sequence ID" value="ESO09269.1"/>
    <property type="molecule type" value="Genomic_DNA"/>
</dbReference>
<dbReference type="InterPro" id="IPR020845">
    <property type="entry name" value="AMP-binding_CS"/>
</dbReference>
<evidence type="ECO:0000313" key="10">
    <source>
        <dbReference type="EMBL" id="ESO09269.1"/>
    </source>
</evidence>
<dbReference type="Gene3D" id="3.40.50.12780">
    <property type="entry name" value="N-terminal domain of ligase-like"/>
    <property type="match status" value="1"/>
</dbReference>
<dbReference type="HOGENOM" id="CLU_000022_45_2_1"/>
<dbReference type="InParanoid" id="T1FRZ9"/>
<feature type="domain" description="AMP-dependent synthetase/ligase" evidence="9">
    <location>
        <begin position="116"/>
        <end position="541"/>
    </location>
</feature>
<dbReference type="EC" id="6.2.1.3" evidence="6"/>
<dbReference type="GO" id="GO:0004467">
    <property type="term" value="F:long-chain fatty acid-CoA ligase activity"/>
    <property type="evidence" value="ECO:0000318"/>
    <property type="project" value="GO_Central"/>
</dbReference>
<comment type="similarity">
    <text evidence="1">Belongs to the ATP-dependent AMP-binding enzyme family.</text>
</comment>
<dbReference type="GO" id="GO:0035336">
    <property type="term" value="P:long-chain fatty-acyl-CoA metabolic process"/>
    <property type="evidence" value="ECO:0000318"/>
    <property type="project" value="GO_Central"/>
</dbReference>
<dbReference type="OrthoDB" id="1700726at2759"/>
<dbReference type="eggNOG" id="KOG1180">
    <property type="taxonomic scope" value="Eukaryota"/>
</dbReference>
<dbReference type="RefSeq" id="XP_009012362.1">
    <property type="nucleotide sequence ID" value="XM_009014114.1"/>
</dbReference>
<evidence type="ECO:0000256" key="3">
    <source>
        <dbReference type="ARBA" id="ARBA00022741"/>
    </source>
</evidence>
<sequence length="716" mass="80684">MGKLFSYCALKLIEVIVLLYDILTFIFYFFYQQPYKVLHISRRVKAKPLKNKDTTSPFRSIDCFYELTKTPQQGIETVNDLFDYAVTKHADLPSLGTRELISEEEEEIENGKLFKKAIFGEYKWQTYGEIKNQVTNMTRGLQEIMNVKTASQALLNKVCLYAETRAEWIVTLFACIKGRFPIVTLYASLGDDGIVHAINETEIETIVLTPDLKPKLLNMLESLKTIVNVISVDDCKRDVIKLSDNRKVNIISIADVQLIGQKALENENGTNYMNENPPADNIALIMYTSGSTGVPKGVMLSHSNVLCAISGQGQRVGVIGPQDVYVGYLPLAHVLEITAEICCFLKGVPIGFSSPSTITDNSTRIKKGSKGDLSVLRPTLMTSVPLIMDRLYKIVWEKVKEGPSFKKDLFTFAYEYKKKNYEAGYDTPLCDILIFKKIRMILGGRIKLMLTGGAPLSSDTQRFMNICFCCPIIQGYGLTETCGAGAVSEATDRNTGRVGAPLQCNDIKLVDWEEGKYYATDRPFPRGEVWISGDNVAVGYYKRPNDESFQFVDGRRWFATGDIGIIEPDGSLRIIDRKKDLIKLQTGEYIALAKVETQLKLCPLVDNLCVYADSNKMYIVCLVVPNRKNLESLAHEMGLSIGWPYICEDENINKAVLTSLQMQAVKSKLNKFEIPQRLTMVPDVWTPDTGLVTPAFKLRRKNIESFYFTEILRMYS</sequence>
<reference evidence="12" key="1">
    <citation type="submission" date="2012-12" db="EMBL/GenBank/DDBJ databases">
        <authorList>
            <person name="Hellsten U."/>
            <person name="Grimwood J."/>
            <person name="Chapman J.A."/>
            <person name="Shapiro H."/>
            <person name="Aerts A."/>
            <person name="Otillar R.P."/>
            <person name="Terry A.Y."/>
            <person name="Boore J.L."/>
            <person name="Simakov O."/>
            <person name="Marletaz F."/>
            <person name="Cho S.-J."/>
            <person name="Edsinger-Gonzales E."/>
            <person name="Havlak P."/>
            <person name="Kuo D.-H."/>
            <person name="Larsson T."/>
            <person name="Lv J."/>
            <person name="Arendt D."/>
            <person name="Savage R."/>
            <person name="Osoegawa K."/>
            <person name="de Jong P."/>
            <person name="Lindberg D.R."/>
            <person name="Seaver E.C."/>
            <person name="Weisblat D.A."/>
            <person name="Putnam N.H."/>
            <person name="Grigoriev I.V."/>
            <person name="Rokhsar D.S."/>
        </authorList>
    </citation>
    <scope>NUCLEOTIDE SEQUENCE</scope>
</reference>
<feature type="transmembrane region" description="Helical" evidence="8">
    <location>
        <begin position="12"/>
        <end position="31"/>
    </location>
</feature>
<evidence type="ECO:0000256" key="8">
    <source>
        <dbReference type="SAM" id="Phobius"/>
    </source>
</evidence>
<comment type="catalytic activity">
    <reaction evidence="7">
        <text>a long-chain fatty acid + ATP + CoA = a long-chain fatty acyl-CoA + AMP + diphosphate</text>
        <dbReference type="Rhea" id="RHEA:15421"/>
        <dbReference type="ChEBI" id="CHEBI:30616"/>
        <dbReference type="ChEBI" id="CHEBI:33019"/>
        <dbReference type="ChEBI" id="CHEBI:57287"/>
        <dbReference type="ChEBI" id="CHEBI:57560"/>
        <dbReference type="ChEBI" id="CHEBI:83139"/>
        <dbReference type="ChEBI" id="CHEBI:456215"/>
        <dbReference type="EC" id="6.2.1.3"/>
    </reaction>
</comment>
<dbReference type="GO" id="GO:0001676">
    <property type="term" value="P:long-chain fatty acid metabolic process"/>
    <property type="evidence" value="ECO:0000318"/>
    <property type="project" value="GO_Central"/>
</dbReference>
<keyword evidence="12" id="KW-1185">Reference proteome</keyword>
<dbReference type="GO" id="GO:0005811">
    <property type="term" value="C:lipid droplet"/>
    <property type="evidence" value="ECO:0000318"/>
    <property type="project" value="GO_Central"/>
</dbReference>
<reference evidence="10 12" key="2">
    <citation type="journal article" date="2013" name="Nature">
        <title>Insights into bilaterian evolution from three spiralian genomes.</title>
        <authorList>
            <person name="Simakov O."/>
            <person name="Marletaz F."/>
            <person name="Cho S.J."/>
            <person name="Edsinger-Gonzales E."/>
            <person name="Havlak P."/>
            <person name="Hellsten U."/>
            <person name="Kuo D.H."/>
            <person name="Larsson T."/>
            <person name="Lv J."/>
            <person name="Arendt D."/>
            <person name="Savage R."/>
            <person name="Osoegawa K."/>
            <person name="de Jong P."/>
            <person name="Grimwood J."/>
            <person name="Chapman J.A."/>
            <person name="Shapiro H."/>
            <person name="Aerts A."/>
            <person name="Otillar R.P."/>
            <person name="Terry A.Y."/>
            <person name="Boore J.L."/>
            <person name="Grigoriev I.V."/>
            <person name="Lindberg D.R."/>
            <person name="Seaver E.C."/>
            <person name="Weisblat D.A."/>
            <person name="Putnam N.H."/>
            <person name="Rokhsar D.S."/>
        </authorList>
    </citation>
    <scope>NUCLEOTIDE SEQUENCE</scope>
</reference>
<dbReference type="EMBL" id="AMQM01002920">
    <property type="status" value="NOT_ANNOTATED_CDS"/>
    <property type="molecule type" value="Genomic_DNA"/>
</dbReference>
<evidence type="ECO:0000313" key="11">
    <source>
        <dbReference type="EnsemblMetazoa" id="HelroP190440"/>
    </source>
</evidence>
<dbReference type="InterPro" id="IPR000873">
    <property type="entry name" value="AMP-dep_synth/lig_dom"/>
</dbReference>
<evidence type="ECO:0000313" key="12">
    <source>
        <dbReference type="Proteomes" id="UP000015101"/>
    </source>
</evidence>
<dbReference type="STRING" id="6412.T1FRZ9"/>
<proteinExistence type="inferred from homology"/>
<dbReference type="SUPFAM" id="SSF56801">
    <property type="entry name" value="Acetyl-CoA synthetase-like"/>
    <property type="match status" value="1"/>
</dbReference>
<organism evidence="11 12">
    <name type="scientific">Helobdella robusta</name>
    <name type="common">Californian leech</name>
    <dbReference type="NCBI Taxonomy" id="6412"/>
    <lineage>
        <taxon>Eukaryota</taxon>
        <taxon>Metazoa</taxon>
        <taxon>Spiralia</taxon>
        <taxon>Lophotrochozoa</taxon>
        <taxon>Annelida</taxon>
        <taxon>Clitellata</taxon>
        <taxon>Hirudinea</taxon>
        <taxon>Rhynchobdellida</taxon>
        <taxon>Glossiphoniidae</taxon>
        <taxon>Helobdella</taxon>
    </lineage>
</organism>
<evidence type="ECO:0000256" key="2">
    <source>
        <dbReference type="ARBA" id="ARBA00022598"/>
    </source>
</evidence>